<accession>A0ABT7JDN2</accession>
<dbReference type="RefSeq" id="WP_285520613.1">
    <property type="nucleotide sequence ID" value="NZ_JASNGB010000001.1"/>
</dbReference>
<keyword evidence="3" id="KW-1185">Reference proteome</keyword>
<gene>
    <name evidence="2" type="ORF">QOL99_00230</name>
</gene>
<organism evidence="2 3">
    <name type="scientific">Deinococcus rhizophilus</name>
    <dbReference type="NCBI Taxonomy" id="3049544"/>
    <lineage>
        <taxon>Bacteria</taxon>
        <taxon>Thermotogati</taxon>
        <taxon>Deinococcota</taxon>
        <taxon>Deinococci</taxon>
        <taxon>Deinococcales</taxon>
        <taxon>Deinococcaceae</taxon>
        <taxon>Deinococcus</taxon>
    </lineage>
</organism>
<proteinExistence type="predicted"/>
<protein>
    <recommendedName>
        <fullName evidence="4">Terminase small subunit</fullName>
    </recommendedName>
</protein>
<feature type="region of interest" description="Disordered" evidence="1">
    <location>
        <begin position="1"/>
        <end position="29"/>
    </location>
</feature>
<reference evidence="2 3" key="1">
    <citation type="submission" date="2023-05" db="EMBL/GenBank/DDBJ databases">
        <authorList>
            <person name="Gao F."/>
        </authorList>
    </citation>
    <scope>NUCLEOTIDE SEQUENCE [LARGE SCALE GENOMIC DNA]</scope>
    <source>
        <strain evidence="2 3">MIMF12</strain>
    </source>
</reference>
<evidence type="ECO:0000256" key="1">
    <source>
        <dbReference type="SAM" id="MobiDB-lite"/>
    </source>
</evidence>
<dbReference type="Proteomes" id="UP001302059">
    <property type="component" value="Unassembled WGS sequence"/>
</dbReference>
<evidence type="ECO:0000313" key="2">
    <source>
        <dbReference type="EMBL" id="MDL2342575.1"/>
    </source>
</evidence>
<comment type="caution">
    <text evidence="2">The sequence shown here is derived from an EMBL/GenBank/DDBJ whole genome shotgun (WGS) entry which is preliminary data.</text>
</comment>
<sequence>MTKHAPANPKTTPKNSGSGGARSAEDKRVKHDWSAIRREYIRGDDTVTYASLAAKPGYPDKRQIEKRASAEDWVDLRLEVRRQVDGRLRALDLDMKTEVRMRQAKVGKALVTLGVRAMAHQDPEKMDVLDMARTIKIGTELERKALGMEELNINFGRIKSPDDLDKLPEEELWRLAAMIPPDEDDDAEF</sequence>
<evidence type="ECO:0008006" key="4">
    <source>
        <dbReference type="Google" id="ProtNLM"/>
    </source>
</evidence>
<dbReference type="EMBL" id="JASNGB010000001">
    <property type="protein sequence ID" value="MDL2342575.1"/>
    <property type="molecule type" value="Genomic_DNA"/>
</dbReference>
<name>A0ABT7JDN2_9DEIO</name>
<evidence type="ECO:0000313" key="3">
    <source>
        <dbReference type="Proteomes" id="UP001302059"/>
    </source>
</evidence>